<feature type="compositionally biased region" description="Basic and acidic residues" evidence="5">
    <location>
        <begin position="191"/>
        <end position="203"/>
    </location>
</feature>
<keyword evidence="3" id="KW-0238">DNA-binding</keyword>
<dbReference type="CDD" id="cd00067">
    <property type="entry name" value="GAL4"/>
    <property type="match status" value="1"/>
</dbReference>
<dbReference type="GO" id="GO:0000981">
    <property type="term" value="F:DNA-binding transcription factor activity, RNA polymerase II-specific"/>
    <property type="evidence" value="ECO:0007669"/>
    <property type="project" value="InterPro"/>
</dbReference>
<feature type="compositionally biased region" description="Low complexity" evidence="5">
    <location>
        <begin position="70"/>
        <end position="88"/>
    </location>
</feature>
<dbReference type="Pfam" id="PF00172">
    <property type="entry name" value="Zn_clus"/>
    <property type="match status" value="1"/>
</dbReference>
<proteinExistence type="predicted"/>
<dbReference type="GO" id="GO:0005634">
    <property type="term" value="C:nucleus"/>
    <property type="evidence" value="ECO:0007669"/>
    <property type="project" value="UniProtKB-SubCell"/>
</dbReference>
<protein>
    <recommendedName>
        <fullName evidence="6">Zn(2)-C6 fungal-type domain-containing protein</fullName>
    </recommendedName>
</protein>
<dbReference type="PROSITE" id="PS50048">
    <property type="entry name" value="ZN2_CY6_FUNGAL_2"/>
    <property type="match status" value="1"/>
</dbReference>
<dbReference type="EMBL" id="ML992501">
    <property type="protein sequence ID" value="KAF2227910.1"/>
    <property type="molecule type" value="Genomic_DNA"/>
</dbReference>
<dbReference type="SMART" id="SM00066">
    <property type="entry name" value="GAL4"/>
    <property type="match status" value="1"/>
</dbReference>
<dbReference type="GO" id="GO:0006351">
    <property type="term" value="P:DNA-templated transcription"/>
    <property type="evidence" value="ECO:0007669"/>
    <property type="project" value="InterPro"/>
</dbReference>
<keyword evidence="2" id="KW-0479">Metal-binding</keyword>
<evidence type="ECO:0000256" key="5">
    <source>
        <dbReference type="SAM" id="MobiDB-lite"/>
    </source>
</evidence>
<dbReference type="Proteomes" id="UP000799538">
    <property type="component" value="Unassembled WGS sequence"/>
</dbReference>
<dbReference type="GO" id="GO:0003677">
    <property type="term" value="F:DNA binding"/>
    <property type="evidence" value="ECO:0007669"/>
    <property type="project" value="UniProtKB-KW"/>
</dbReference>
<feature type="region of interest" description="Disordered" evidence="5">
    <location>
        <begin position="1"/>
        <end position="140"/>
    </location>
</feature>
<feature type="compositionally biased region" description="Polar residues" evidence="5">
    <location>
        <begin position="204"/>
        <end position="218"/>
    </location>
</feature>
<comment type="subcellular location">
    <subcellularLocation>
        <location evidence="1">Nucleus</location>
    </subcellularLocation>
</comment>
<dbReference type="InterPro" id="IPR007219">
    <property type="entry name" value="XnlR_reg_dom"/>
</dbReference>
<dbReference type="InterPro" id="IPR036864">
    <property type="entry name" value="Zn2-C6_fun-type_DNA-bd_sf"/>
</dbReference>
<dbReference type="Pfam" id="PF04082">
    <property type="entry name" value="Fungal_trans"/>
    <property type="match status" value="1"/>
</dbReference>
<dbReference type="PANTHER" id="PTHR46910">
    <property type="entry name" value="TRANSCRIPTION FACTOR PDR1"/>
    <property type="match status" value="1"/>
</dbReference>
<dbReference type="AlphaFoldDB" id="A0A6A6GQX6"/>
<dbReference type="GO" id="GO:0008270">
    <property type="term" value="F:zinc ion binding"/>
    <property type="evidence" value="ECO:0007669"/>
    <property type="project" value="InterPro"/>
</dbReference>
<sequence>MSNYPPPPQPDQQHYNPIYPPASAPQQQQQPPVLDAAQQEQINFAAQLQQQPLPYPKVEHEGLDPTTSSQIEQRIEQLQHQQSLQANQFHHESPTQQHQQHPDHFHQDSTPQQQHHHAPPTPDQGQPQQSQTPGSAATQHQKLFRLRKACDSCSIRKVKCDESGPPCKACAALELPCTFDRPSRRRGPPNRHAEAIKRRKLEESNGSPVQQMPAQQMTGPPVPSSPTHAAQALAALSSHPAAPTQQLSAESILPIETIDLLINDYFTYIHPLCPFPHEPSFREAWRRREDVTNRPFLALLASMVAALVASFPRKPRLHLKAQRRENLYANHVELVDKCFKICSAARGPGYLESPHLTVHDAATSYLLGMAGTYTFRWRSGRLYLGECLTIIKALGLHKAKDNTFLDLGGLPTMYGSHGPGHEGSKEEVHDHITLQVSRRVFWTAFVTSRSISQVGASNGEMYIPPSNPTDPYPPLPVEVEDFCIFPTHIEQQPPGLLPTIAGFNANVRIFLSYQPLTVMEMAWGIDSVVDWERQRKIYHDCLLSSKHAMKDLPDELKLVPGESDIDQPSRDPLAAFHMKMGLRDPASVSADGLEQSPEQRRALQREIQKANIYASGLATRSYIVEKFWSAYEARSHRNNPSAHSHAVIAGQEQALSPSIITGRLDSMLPPRPNQSVPWSAPEDIEGEMSREREIIIRSLLIVLSQIDRVNMEPNGDSFAHKIRFIASTLLDVPKERKGEVAQQAEEYLKAFLEILVKLEKAGTETEAEESQEVELRHWADLREYQAKFAQQGGVFGFS</sequence>
<evidence type="ECO:0000256" key="4">
    <source>
        <dbReference type="ARBA" id="ARBA00023242"/>
    </source>
</evidence>
<dbReference type="InterPro" id="IPR001138">
    <property type="entry name" value="Zn2Cys6_DnaBD"/>
</dbReference>
<keyword evidence="4" id="KW-0539">Nucleus</keyword>
<evidence type="ECO:0000259" key="6">
    <source>
        <dbReference type="PROSITE" id="PS50048"/>
    </source>
</evidence>
<evidence type="ECO:0000313" key="8">
    <source>
        <dbReference type="Proteomes" id="UP000799538"/>
    </source>
</evidence>
<dbReference type="CDD" id="cd12148">
    <property type="entry name" value="fungal_TF_MHR"/>
    <property type="match status" value="1"/>
</dbReference>
<evidence type="ECO:0000256" key="3">
    <source>
        <dbReference type="ARBA" id="ARBA00023125"/>
    </source>
</evidence>
<evidence type="ECO:0000313" key="7">
    <source>
        <dbReference type="EMBL" id="KAF2227910.1"/>
    </source>
</evidence>
<name>A0A6A6GQX6_9PEZI</name>
<gene>
    <name evidence="7" type="ORF">BDZ85DRAFT_292928</name>
</gene>
<evidence type="ECO:0000256" key="1">
    <source>
        <dbReference type="ARBA" id="ARBA00004123"/>
    </source>
</evidence>
<organism evidence="7 8">
    <name type="scientific">Elsinoe ampelina</name>
    <dbReference type="NCBI Taxonomy" id="302913"/>
    <lineage>
        <taxon>Eukaryota</taxon>
        <taxon>Fungi</taxon>
        <taxon>Dikarya</taxon>
        <taxon>Ascomycota</taxon>
        <taxon>Pezizomycotina</taxon>
        <taxon>Dothideomycetes</taxon>
        <taxon>Dothideomycetidae</taxon>
        <taxon>Myriangiales</taxon>
        <taxon>Elsinoaceae</taxon>
        <taxon>Elsinoe</taxon>
    </lineage>
</organism>
<dbReference type="Gene3D" id="4.10.240.10">
    <property type="entry name" value="Zn(2)-C6 fungal-type DNA-binding domain"/>
    <property type="match status" value="1"/>
</dbReference>
<dbReference type="OrthoDB" id="5284003at2759"/>
<dbReference type="SUPFAM" id="SSF57701">
    <property type="entry name" value="Zn2/Cys6 DNA-binding domain"/>
    <property type="match status" value="1"/>
</dbReference>
<feature type="compositionally biased region" description="Pro residues" evidence="5">
    <location>
        <begin position="1"/>
        <end position="10"/>
    </location>
</feature>
<reference evidence="8" key="1">
    <citation type="journal article" date="2020" name="Stud. Mycol.">
        <title>101 Dothideomycetes genomes: A test case for predicting lifestyles and emergence of pathogens.</title>
        <authorList>
            <person name="Haridas S."/>
            <person name="Albert R."/>
            <person name="Binder M."/>
            <person name="Bloem J."/>
            <person name="LaButti K."/>
            <person name="Salamov A."/>
            <person name="Andreopoulos B."/>
            <person name="Baker S."/>
            <person name="Barry K."/>
            <person name="Bills G."/>
            <person name="Bluhm B."/>
            <person name="Cannon C."/>
            <person name="Castanera R."/>
            <person name="Culley D."/>
            <person name="Daum C."/>
            <person name="Ezra D."/>
            <person name="Gonzalez J."/>
            <person name="Henrissat B."/>
            <person name="Kuo A."/>
            <person name="Liang C."/>
            <person name="Lipzen A."/>
            <person name="Lutzoni F."/>
            <person name="Magnuson J."/>
            <person name="Mondo S."/>
            <person name="Nolan M."/>
            <person name="Ohm R."/>
            <person name="Pangilinan J."/>
            <person name="Park H.-J."/>
            <person name="Ramirez L."/>
            <person name="Alfaro M."/>
            <person name="Sun H."/>
            <person name="Tritt A."/>
            <person name="Yoshinaga Y."/>
            <person name="Zwiers L.-H."/>
            <person name="Turgeon B."/>
            <person name="Goodwin S."/>
            <person name="Spatafora J."/>
            <person name="Crous P."/>
            <person name="Grigoriev I."/>
        </authorList>
    </citation>
    <scope>NUCLEOTIDE SEQUENCE [LARGE SCALE GENOMIC DNA]</scope>
    <source>
        <strain evidence="8">CECT 20119</strain>
    </source>
</reference>
<accession>A0A6A6GQX6</accession>
<dbReference type="InterPro" id="IPR050987">
    <property type="entry name" value="AtrR-like"/>
</dbReference>
<feature type="compositionally biased region" description="Low complexity" evidence="5">
    <location>
        <begin position="24"/>
        <end position="52"/>
    </location>
</feature>
<feature type="compositionally biased region" description="Low complexity" evidence="5">
    <location>
        <begin position="123"/>
        <end position="135"/>
    </location>
</feature>
<dbReference type="PROSITE" id="PS00463">
    <property type="entry name" value="ZN2_CY6_FUNGAL_1"/>
    <property type="match status" value="1"/>
</dbReference>
<feature type="region of interest" description="Disordered" evidence="5">
    <location>
        <begin position="179"/>
        <end position="230"/>
    </location>
</feature>
<keyword evidence="8" id="KW-1185">Reference proteome</keyword>
<evidence type="ECO:0000256" key="2">
    <source>
        <dbReference type="ARBA" id="ARBA00022723"/>
    </source>
</evidence>
<feature type="domain" description="Zn(2)-C6 fungal-type" evidence="6">
    <location>
        <begin position="149"/>
        <end position="179"/>
    </location>
</feature>
<dbReference type="PANTHER" id="PTHR46910:SF3">
    <property type="entry name" value="HALOTOLERANCE PROTEIN 9-RELATED"/>
    <property type="match status" value="1"/>
</dbReference>